<dbReference type="GO" id="GO:0043565">
    <property type="term" value="F:sequence-specific DNA binding"/>
    <property type="evidence" value="ECO:0007669"/>
    <property type="project" value="TreeGrafter"/>
</dbReference>
<dbReference type="PANTHER" id="PTHR12480">
    <property type="entry name" value="ARGININE DEMETHYLASE AND LYSYL-HYDROXYLASE JMJD"/>
    <property type="match status" value="1"/>
</dbReference>
<gene>
    <name evidence="5" type="ORF">BEMITA_LOCUS11360</name>
</gene>
<dbReference type="Gene3D" id="2.60.120.650">
    <property type="entry name" value="Cupin"/>
    <property type="match status" value="1"/>
</dbReference>
<proteinExistence type="inferred from homology"/>
<evidence type="ECO:0000313" key="5">
    <source>
        <dbReference type="EMBL" id="CAH0392899.1"/>
    </source>
</evidence>
<reference evidence="5" key="1">
    <citation type="submission" date="2021-12" db="EMBL/GenBank/DDBJ databases">
        <authorList>
            <person name="King R."/>
        </authorList>
    </citation>
    <scope>NUCLEOTIDE SEQUENCE</scope>
</reference>
<evidence type="ECO:0000259" key="4">
    <source>
        <dbReference type="PROSITE" id="PS51184"/>
    </source>
</evidence>
<dbReference type="PANTHER" id="PTHR12480:SF6">
    <property type="entry name" value="2-OXOGLUTARATE AND IRON-DEPENDENT OXYGENASE JMJD4"/>
    <property type="match status" value="1"/>
</dbReference>
<evidence type="ECO:0000256" key="3">
    <source>
        <dbReference type="ARBA" id="ARBA00082904"/>
    </source>
</evidence>
<dbReference type="GO" id="GO:0005634">
    <property type="term" value="C:nucleus"/>
    <property type="evidence" value="ECO:0007669"/>
    <property type="project" value="TreeGrafter"/>
</dbReference>
<evidence type="ECO:0000313" key="6">
    <source>
        <dbReference type="Proteomes" id="UP001152759"/>
    </source>
</evidence>
<dbReference type="InterPro" id="IPR003347">
    <property type="entry name" value="JmjC_dom"/>
</dbReference>
<dbReference type="PROSITE" id="PS51184">
    <property type="entry name" value="JMJC"/>
    <property type="match status" value="1"/>
</dbReference>
<dbReference type="InterPro" id="IPR041667">
    <property type="entry name" value="Cupin_8"/>
</dbReference>
<feature type="domain" description="JmjC" evidence="4">
    <location>
        <begin position="139"/>
        <end position="295"/>
    </location>
</feature>
<dbReference type="EMBL" id="OU963868">
    <property type="protein sequence ID" value="CAH0392899.1"/>
    <property type="molecule type" value="Genomic_DNA"/>
</dbReference>
<comment type="similarity">
    <text evidence="1">Belongs to the JMJD6 family.</text>
</comment>
<dbReference type="InterPro" id="IPR050910">
    <property type="entry name" value="JMJD6_ArgDemeth/LysHydrox"/>
</dbReference>
<sequence>MEVLNIDKSDFNFALSEFDPLIVEDEIGFKTISNQPAECYSNFFVEHLVKNQPCIIKACAQDWTSSQHWTISGKPNYTLLKDKFGSAQVSVSDCKVKYYNAHQTKSMIFSDFMNYWEKYSSDCWPANEACLYLKDWHLMKNFPTESVYVVPYQFSSDWLNEYYMDHPHLDDDYRFVYMGPKGTWTPLHADVFTSFSWSANICGKKKWLLFPPGEERVLKDECGNLAFDVRLGDVSASDISPNRSFTVVQEPGEVIFVPSGWHHQVWNEDDTISINHNWINACNIHQVWTSLKANLEAVKKEVSDCQDMDDWFEHCQLMLKSTFGMNYEEFYRFLFYIGTKRIEHLNQNELLSSFQTWKFGREHMLYDLVKIKEVLLLFIDCDELVELPFYSELNNPPEFFINDINNTVNGFLSSEYDFDGNCL</sequence>
<dbReference type="Proteomes" id="UP001152759">
    <property type="component" value="Chromosome 7"/>
</dbReference>
<dbReference type="KEGG" id="btab:109035316"/>
<comment type="catalytic activity">
    <reaction evidence="2">
        <text>L-lysyl-[protein] + 2-oxoglutarate + O2 = 4-hydroxy-L-lysyl-[protein] + succinate + CO2</text>
        <dbReference type="Rhea" id="RHEA:57156"/>
        <dbReference type="Rhea" id="RHEA-COMP:9752"/>
        <dbReference type="Rhea" id="RHEA-COMP:15084"/>
        <dbReference type="ChEBI" id="CHEBI:15379"/>
        <dbReference type="ChEBI" id="CHEBI:16526"/>
        <dbReference type="ChEBI" id="CHEBI:16810"/>
        <dbReference type="ChEBI" id="CHEBI:29969"/>
        <dbReference type="ChEBI" id="CHEBI:30031"/>
        <dbReference type="ChEBI" id="CHEBI:141495"/>
    </reaction>
</comment>
<dbReference type="SUPFAM" id="SSF51197">
    <property type="entry name" value="Clavaminate synthase-like"/>
    <property type="match status" value="1"/>
</dbReference>
<dbReference type="GO" id="GO:0045905">
    <property type="term" value="P:positive regulation of translational termination"/>
    <property type="evidence" value="ECO:0007669"/>
    <property type="project" value="TreeGrafter"/>
</dbReference>
<name>A0A9P0AHD0_BEMTA</name>
<keyword evidence="6" id="KW-1185">Reference proteome</keyword>
<evidence type="ECO:0000256" key="1">
    <source>
        <dbReference type="ARBA" id="ARBA00038068"/>
    </source>
</evidence>
<evidence type="ECO:0000256" key="2">
    <source>
        <dbReference type="ARBA" id="ARBA00047762"/>
    </source>
</evidence>
<dbReference type="AlphaFoldDB" id="A0A9P0AHD0"/>
<dbReference type="GO" id="GO:0016706">
    <property type="term" value="F:2-oxoglutarate-dependent dioxygenase activity"/>
    <property type="evidence" value="ECO:0007669"/>
    <property type="project" value="TreeGrafter"/>
</dbReference>
<organism evidence="5 6">
    <name type="scientific">Bemisia tabaci</name>
    <name type="common">Sweetpotato whitefly</name>
    <name type="synonym">Aleurodes tabaci</name>
    <dbReference type="NCBI Taxonomy" id="7038"/>
    <lineage>
        <taxon>Eukaryota</taxon>
        <taxon>Metazoa</taxon>
        <taxon>Ecdysozoa</taxon>
        <taxon>Arthropoda</taxon>
        <taxon>Hexapoda</taxon>
        <taxon>Insecta</taxon>
        <taxon>Pterygota</taxon>
        <taxon>Neoptera</taxon>
        <taxon>Paraneoptera</taxon>
        <taxon>Hemiptera</taxon>
        <taxon>Sternorrhyncha</taxon>
        <taxon>Aleyrodoidea</taxon>
        <taxon>Aleyrodidae</taxon>
        <taxon>Aleyrodinae</taxon>
        <taxon>Bemisia</taxon>
    </lineage>
</organism>
<dbReference type="SMART" id="SM00558">
    <property type="entry name" value="JmjC"/>
    <property type="match status" value="1"/>
</dbReference>
<dbReference type="Pfam" id="PF13621">
    <property type="entry name" value="Cupin_8"/>
    <property type="match status" value="1"/>
</dbReference>
<dbReference type="GO" id="GO:0005737">
    <property type="term" value="C:cytoplasm"/>
    <property type="evidence" value="ECO:0007669"/>
    <property type="project" value="TreeGrafter"/>
</dbReference>
<accession>A0A9P0AHD0</accession>
<protein>
    <recommendedName>
        <fullName evidence="3">Jumonji domain-containing protein 4</fullName>
    </recommendedName>
</protein>